<feature type="compositionally biased region" description="Polar residues" evidence="1">
    <location>
        <begin position="53"/>
        <end position="63"/>
    </location>
</feature>
<feature type="compositionally biased region" description="Polar residues" evidence="1">
    <location>
        <begin position="559"/>
        <end position="574"/>
    </location>
</feature>
<dbReference type="Proteomes" id="UP001212997">
    <property type="component" value="Unassembled WGS sequence"/>
</dbReference>
<proteinExistence type="predicted"/>
<feature type="region of interest" description="Disordered" evidence="1">
    <location>
        <begin position="1"/>
        <end position="32"/>
    </location>
</feature>
<reference evidence="2" key="1">
    <citation type="submission" date="2022-07" db="EMBL/GenBank/DDBJ databases">
        <title>Genome Sequence of Physisporinus lineatus.</title>
        <authorList>
            <person name="Buettner E."/>
        </authorList>
    </citation>
    <scope>NUCLEOTIDE SEQUENCE</scope>
    <source>
        <strain evidence="2">VT162</strain>
    </source>
</reference>
<protein>
    <submittedName>
        <fullName evidence="2">Uncharacterized protein</fullName>
    </submittedName>
</protein>
<feature type="region of interest" description="Disordered" evidence="1">
    <location>
        <begin position="834"/>
        <end position="885"/>
    </location>
</feature>
<feature type="compositionally biased region" description="Basic and acidic residues" evidence="1">
    <location>
        <begin position="88"/>
        <end position="98"/>
    </location>
</feature>
<organism evidence="2 3">
    <name type="scientific">Meripilus lineatus</name>
    <dbReference type="NCBI Taxonomy" id="2056292"/>
    <lineage>
        <taxon>Eukaryota</taxon>
        <taxon>Fungi</taxon>
        <taxon>Dikarya</taxon>
        <taxon>Basidiomycota</taxon>
        <taxon>Agaricomycotina</taxon>
        <taxon>Agaricomycetes</taxon>
        <taxon>Polyporales</taxon>
        <taxon>Meripilaceae</taxon>
        <taxon>Meripilus</taxon>
    </lineage>
</organism>
<dbReference type="AlphaFoldDB" id="A0AAD5V241"/>
<dbReference type="EMBL" id="JANAWD010000200">
    <property type="protein sequence ID" value="KAJ3484147.1"/>
    <property type="molecule type" value="Genomic_DNA"/>
</dbReference>
<name>A0AAD5V241_9APHY</name>
<evidence type="ECO:0000313" key="3">
    <source>
        <dbReference type="Proteomes" id="UP001212997"/>
    </source>
</evidence>
<feature type="compositionally biased region" description="Basic and acidic residues" evidence="1">
    <location>
        <begin position="724"/>
        <end position="734"/>
    </location>
</feature>
<evidence type="ECO:0000256" key="1">
    <source>
        <dbReference type="SAM" id="MobiDB-lite"/>
    </source>
</evidence>
<feature type="compositionally biased region" description="Polar residues" evidence="1">
    <location>
        <begin position="453"/>
        <end position="468"/>
    </location>
</feature>
<feature type="compositionally biased region" description="Low complexity" evidence="1">
    <location>
        <begin position="835"/>
        <end position="850"/>
    </location>
</feature>
<feature type="compositionally biased region" description="Pro residues" evidence="1">
    <location>
        <begin position="128"/>
        <end position="149"/>
    </location>
</feature>
<feature type="region of interest" description="Disordered" evidence="1">
    <location>
        <begin position="447"/>
        <end position="472"/>
    </location>
</feature>
<feature type="region of interest" description="Disordered" evidence="1">
    <location>
        <begin position="589"/>
        <end position="627"/>
    </location>
</feature>
<feature type="region of interest" description="Disordered" evidence="1">
    <location>
        <begin position="555"/>
        <end position="577"/>
    </location>
</feature>
<gene>
    <name evidence="2" type="ORF">NLI96_g5840</name>
</gene>
<feature type="compositionally biased region" description="Basic and acidic residues" evidence="1">
    <location>
        <begin position="257"/>
        <end position="266"/>
    </location>
</feature>
<feature type="compositionally biased region" description="Polar residues" evidence="1">
    <location>
        <begin position="851"/>
        <end position="867"/>
    </location>
</feature>
<feature type="region of interest" description="Disordered" evidence="1">
    <location>
        <begin position="124"/>
        <end position="177"/>
    </location>
</feature>
<comment type="caution">
    <text evidence="2">The sequence shown here is derived from an EMBL/GenBank/DDBJ whole genome shotgun (WGS) entry which is preliminary data.</text>
</comment>
<keyword evidence="3" id="KW-1185">Reference proteome</keyword>
<feature type="region of interest" description="Disordered" evidence="1">
    <location>
        <begin position="724"/>
        <end position="745"/>
    </location>
</feature>
<feature type="compositionally biased region" description="Low complexity" evidence="1">
    <location>
        <begin position="590"/>
        <end position="605"/>
    </location>
</feature>
<feature type="compositionally biased region" description="Pro residues" evidence="1">
    <location>
        <begin position="606"/>
        <end position="623"/>
    </location>
</feature>
<feature type="region of interest" description="Disordered" evidence="1">
    <location>
        <begin position="236"/>
        <end position="309"/>
    </location>
</feature>
<evidence type="ECO:0000313" key="2">
    <source>
        <dbReference type="EMBL" id="KAJ3484147.1"/>
    </source>
</evidence>
<feature type="region of interest" description="Disordered" evidence="1">
    <location>
        <begin position="378"/>
        <end position="422"/>
    </location>
</feature>
<sequence length="996" mass="107350">MPRAATQHSRTPRRASLAPPPGAGSIHPQISTRPVRQLELLLDSTLSPVLESPASSGFGSQYFPSGSPNPSPLPSSLSKPSSYVTSRHAPEPRIRRATVDYRGMSSTLAIKGLGLTYDKILNERVPSRLPPPTDRPSPASPTPEVPTPIPQDDIMGEGSIESVDVGGNREARRRRRQGVDFHSNAEFSVILDSGFDFNGCANVGEPTEEIKETVEQSPDLRLDDSWDCYTVVEDTPQRAGAVGDDTDTPRESSAPHYADDAKDDTHMGSGTGCAIPSIPSHGATSQAAEARVQEPCRPPRPHSPQLPLRSSFLEYRPPSHLNPSVSSLKLNSSRTPIALDAVHSLSMNDLLPPNAEFTGTFPYDVFDDFAVSGELEPKSAFDSDTDQEDEPSSSSPQHRRYIMGSPRKNFGRDNSNHIRSPSVKFKRLRNALRGSISVGNVSGKIKRGVIPPDSSSGPLGTITDSSASGDVRQDSRIQPPLAPFHAHATSTSSIVTTLPAPLATFSAPERGPRPGAGKIGGAGNVTTPVDADCVMLLGFQQERCMSDTPLATRLIDHSGTGSPGTSAHPRSSSIPELPESCCQSAKVLISGQSPTSSSPSELGSPPDFPLPPTPPTPTLPPSPSLSSNMHFSSITKLLLPHPYLTPCPSKTLENDEDPFYGDSREIVDVGGGCRLSFVDPEESIAKLELSMAKLHMYAPDGTLRKSANLHDWVQIVVKEVQGSEHVKNEEETARQEPLPPRKPAVSLTPSTFARLELCAPIAIPPLDFPEDSDTIKESPPPSGKRHGRQPSLDLLPAFDFEKPKRPIKWSCAKQTKLARRTSSLINLRDLRVHSHGVSSGSPTSSSGFSSMTDLPGSSTCSESTYNGSPVRPRHEPKEGTPSKTVPFLLRPVRHDCLHASPSLSLSAPNSPTKNTRYAKHSHDLSLHLLDEDTETDTITPSSLAHSFAPSSLAESYLQQSKVHSDRSSKVRRLWERVGVRTERSVRSLRGGLTVHV</sequence>
<accession>A0AAD5V241</accession>
<feature type="region of interest" description="Disordered" evidence="1">
    <location>
        <begin position="765"/>
        <end position="791"/>
    </location>
</feature>
<feature type="region of interest" description="Disordered" evidence="1">
    <location>
        <begin position="49"/>
        <end position="98"/>
    </location>
</feature>
<dbReference type="PANTHER" id="PTHR48125:SF12">
    <property type="entry name" value="AT HOOK TRANSCRIPTION FACTOR FAMILY-RELATED"/>
    <property type="match status" value="1"/>
</dbReference>
<dbReference type="PANTHER" id="PTHR48125">
    <property type="entry name" value="LP07818P1"/>
    <property type="match status" value="1"/>
</dbReference>